<dbReference type="Proteomes" id="UP000743370">
    <property type="component" value="Unassembled WGS sequence"/>
</dbReference>
<sequence length="188" mass="21464">MMMIVEVQNAARGYSLFAVPDVQRRSATTTRTPRPIASDHHKSQGAFTVTPSAALHEGPEFHYVTTMLPRTTGSHSNATTRMPHLHFHWFSPTHPLDPSLFHRLERYPTSHSFLLDLVDELLSESLVRPKRFRDRVRSLARAKCEVLEGINGLVEMEEMREKEEEEEEMQFNAHGLAVAVAMAWIVHP</sequence>
<reference evidence="2 3" key="1">
    <citation type="submission" date="2020-05" db="EMBL/GenBank/DDBJ databases">
        <title>Vigna angularis (adzuki bean) Var. LongXiaoDou No. 4 denovo assembly.</title>
        <authorList>
            <person name="Xiang H."/>
        </authorList>
    </citation>
    <scope>NUCLEOTIDE SEQUENCE [LARGE SCALE GENOMIC DNA]</scope>
    <source>
        <tissue evidence="2">Leaf</tissue>
    </source>
</reference>
<evidence type="ECO:0000259" key="1">
    <source>
        <dbReference type="Pfam" id="PF14309"/>
    </source>
</evidence>
<evidence type="ECO:0000313" key="3">
    <source>
        <dbReference type="Proteomes" id="UP000743370"/>
    </source>
</evidence>
<comment type="caution">
    <text evidence="2">The sequence shown here is derived from an EMBL/GenBank/DDBJ whole genome shotgun (WGS) entry which is preliminary data.</text>
</comment>
<dbReference type="AlphaFoldDB" id="A0A8T0KPA2"/>
<dbReference type="PANTHER" id="PTHR37751">
    <property type="entry name" value="LOW PROTEIN: M-PHASE INDUCER PHOSPHATASE-LIKE PROTEIN"/>
    <property type="match status" value="1"/>
</dbReference>
<dbReference type="InterPro" id="IPR025486">
    <property type="entry name" value="DUF4378"/>
</dbReference>
<feature type="domain" description="DUF4378" evidence="1">
    <location>
        <begin position="60"/>
        <end position="156"/>
    </location>
</feature>
<dbReference type="EMBL" id="JABFOF010000003">
    <property type="protein sequence ID" value="KAG2401524.1"/>
    <property type="molecule type" value="Genomic_DNA"/>
</dbReference>
<proteinExistence type="predicted"/>
<evidence type="ECO:0000313" key="2">
    <source>
        <dbReference type="EMBL" id="KAG2401524.1"/>
    </source>
</evidence>
<dbReference type="PANTHER" id="PTHR37751:SF4">
    <property type="entry name" value="DUF4378 DOMAIN PROTEIN"/>
    <property type="match status" value="1"/>
</dbReference>
<organism evidence="2 3">
    <name type="scientific">Phaseolus angularis</name>
    <name type="common">Azuki bean</name>
    <name type="synonym">Vigna angularis</name>
    <dbReference type="NCBI Taxonomy" id="3914"/>
    <lineage>
        <taxon>Eukaryota</taxon>
        <taxon>Viridiplantae</taxon>
        <taxon>Streptophyta</taxon>
        <taxon>Embryophyta</taxon>
        <taxon>Tracheophyta</taxon>
        <taxon>Spermatophyta</taxon>
        <taxon>Magnoliopsida</taxon>
        <taxon>eudicotyledons</taxon>
        <taxon>Gunneridae</taxon>
        <taxon>Pentapetalae</taxon>
        <taxon>rosids</taxon>
        <taxon>fabids</taxon>
        <taxon>Fabales</taxon>
        <taxon>Fabaceae</taxon>
        <taxon>Papilionoideae</taxon>
        <taxon>50 kb inversion clade</taxon>
        <taxon>NPAAA clade</taxon>
        <taxon>indigoferoid/millettioid clade</taxon>
        <taxon>Phaseoleae</taxon>
        <taxon>Vigna</taxon>
    </lineage>
</organism>
<dbReference type="Pfam" id="PF14309">
    <property type="entry name" value="DUF4378"/>
    <property type="match status" value="1"/>
</dbReference>
<protein>
    <recommendedName>
        <fullName evidence="1">DUF4378 domain-containing protein</fullName>
    </recommendedName>
</protein>
<accession>A0A8T0KPA2</accession>
<gene>
    <name evidence="2" type="ORF">HKW66_Vig0194400</name>
</gene>
<name>A0A8T0KPA2_PHAAN</name>